<sequence length="113" mass="12141">MNKFIIGLFTVSAIAFAPTAANAQTGDSNNAQIINQTNITTGNHNLSVNKANQINQHFAGDAGSYGSNASGQVIHQMCETHGIGNVCINSASQQNQKINQGIRRPIYPQKRHH</sequence>
<comment type="caution">
    <text evidence="2">The sequence shown here is derived from an EMBL/GenBank/DDBJ whole genome shotgun (WGS) entry which is preliminary data.</text>
</comment>
<dbReference type="EMBL" id="JAQMUH010000122">
    <property type="protein sequence ID" value="MDB9540149.1"/>
    <property type="molecule type" value="Genomic_DNA"/>
</dbReference>
<accession>A0ABT5AS53</accession>
<keyword evidence="3" id="KW-1185">Reference proteome</keyword>
<gene>
    <name evidence="2" type="ORF">PN457_10835</name>
</gene>
<keyword evidence="1" id="KW-0732">Signal</keyword>
<reference evidence="2 3" key="1">
    <citation type="submission" date="2023-01" db="EMBL/GenBank/DDBJ databases">
        <title>Genomes from the Australian National Cyanobacteria Reference Collection.</title>
        <authorList>
            <person name="Willis A."/>
            <person name="Lee E.M.F."/>
        </authorList>
    </citation>
    <scope>NUCLEOTIDE SEQUENCE [LARGE SCALE GENOMIC DNA]</scope>
    <source>
        <strain evidence="2 3">CS-1033</strain>
    </source>
</reference>
<organism evidence="2 3">
    <name type="scientific">Anabaenopsis arnoldii</name>
    <dbReference type="NCBI Taxonomy" id="2152938"/>
    <lineage>
        <taxon>Bacteria</taxon>
        <taxon>Bacillati</taxon>
        <taxon>Cyanobacteriota</taxon>
        <taxon>Cyanophyceae</taxon>
        <taxon>Nostocales</taxon>
        <taxon>Nodulariaceae</taxon>
        <taxon>Anabaenopsis</taxon>
    </lineage>
</organism>
<proteinExistence type="predicted"/>
<name>A0ABT5AS53_9CYAN</name>
<feature type="chain" id="PRO_5045721926" evidence="1">
    <location>
        <begin position="24"/>
        <end position="113"/>
    </location>
</feature>
<evidence type="ECO:0000313" key="2">
    <source>
        <dbReference type="EMBL" id="MDB9540149.1"/>
    </source>
</evidence>
<evidence type="ECO:0000256" key="1">
    <source>
        <dbReference type="SAM" id="SignalP"/>
    </source>
</evidence>
<dbReference type="RefSeq" id="WP_271733319.1">
    <property type="nucleotide sequence ID" value="NZ_JANQDP010000126.1"/>
</dbReference>
<protein>
    <submittedName>
        <fullName evidence="2">Uncharacterized protein</fullName>
    </submittedName>
</protein>
<feature type="signal peptide" evidence="1">
    <location>
        <begin position="1"/>
        <end position="23"/>
    </location>
</feature>
<dbReference type="Proteomes" id="UP001212499">
    <property type="component" value="Unassembled WGS sequence"/>
</dbReference>
<evidence type="ECO:0000313" key="3">
    <source>
        <dbReference type="Proteomes" id="UP001212499"/>
    </source>
</evidence>